<evidence type="ECO:0000259" key="7">
    <source>
        <dbReference type="Pfam" id="PF07980"/>
    </source>
</evidence>
<evidence type="ECO:0000256" key="6">
    <source>
        <dbReference type="SAM" id="MobiDB-lite"/>
    </source>
</evidence>
<comment type="caution">
    <text evidence="9">The sequence shown here is derived from an EMBL/GenBank/DDBJ whole genome shotgun (WGS) entry which is preliminary data.</text>
</comment>
<dbReference type="InterPro" id="IPR012944">
    <property type="entry name" value="SusD_RagB_dom"/>
</dbReference>
<organism evidence="9 10">
    <name type="scientific">Salinibacter ruber</name>
    <dbReference type="NCBI Taxonomy" id="146919"/>
    <lineage>
        <taxon>Bacteria</taxon>
        <taxon>Pseudomonadati</taxon>
        <taxon>Rhodothermota</taxon>
        <taxon>Rhodothermia</taxon>
        <taxon>Rhodothermales</taxon>
        <taxon>Salinibacteraceae</taxon>
        <taxon>Salinibacter</taxon>
    </lineage>
</organism>
<keyword evidence="4" id="KW-0472">Membrane</keyword>
<comment type="subcellular location">
    <subcellularLocation>
        <location evidence="1">Cell outer membrane</location>
    </subcellularLocation>
</comment>
<dbReference type="SUPFAM" id="SSF48452">
    <property type="entry name" value="TPR-like"/>
    <property type="match status" value="1"/>
</dbReference>
<dbReference type="Gene3D" id="1.25.40.390">
    <property type="match status" value="1"/>
</dbReference>
<evidence type="ECO:0000256" key="5">
    <source>
        <dbReference type="ARBA" id="ARBA00023237"/>
    </source>
</evidence>
<sequence>MTSSLPFRLPTAALLVLALVLGGCDSFVDKSPISNPSRATFYETQEDFETALAGAYDALQKEGTFSNNYWVLFEMRGDNTDQGPDQTGLAQRIALLNQFEETTTNELVQQSWIDTYDGIERCNIILDQVENLPDGNFKDQVRGEALFLRSLYYYHAAVAWGSITLKTESTVGPDQAAQSNSQTDGPGPVYEQISGDLETAQGLLPSSYDGGSAYKATSGAANALLGKVYLTMGRQGDAETALQRVIDSGEYQLVDSYENLWGPENENNAESIFEVQYTPTGGEGSPFTNTFAPAAAAVPGGVGEGLAENRPTVPMKEAYLDVDGPRFQASMDTSYIDSDGSTEPARFIRKYESEPFANFEAENNWIVLRYADVLLMMAEAVGPSPRAWDLIDQVRDRSLPDPQFDVDRSGDFHEQLLRERQVELAFENHRWPDLKRFEQYIDGVAFEEVSDELGGLTQSNFNLLYPIPQREVDVAGLDQNDGYGGGGG</sequence>
<evidence type="ECO:0000256" key="1">
    <source>
        <dbReference type="ARBA" id="ARBA00004442"/>
    </source>
</evidence>
<evidence type="ECO:0000256" key="2">
    <source>
        <dbReference type="ARBA" id="ARBA00006275"/>
    </source>
</evidence>
<name>A0A9X2Q1G1_9BACT</name>
<reference evidence="9" key="1">
    <citation type="submission" date="2022-08" db="EMBL/GenBank/DDBJ databases">
        <title>Genomic Encyclopedia of Type Strains, Phase V (KMG-V): Genome sequencing to study the core and pangenomes of soil and plant-associated prokaryotes.</title>
        <authorList>
            <person name="Whitman W."/>
        </authorList>
    </citation>
    <scope>NUCLEOTIDE SEQUENCE</scope>
    <source>
        <strain evidence="9">0</strain>
    </source>
</reference>
<dbReference type="GO" id="GO:0009279">
    <property type="term" value="C:cell outer membrane"/>
    <property type="evidence" value="ECO:0007669"/>
    <property type="project" value="UniProtKB-SubCell"/>
</dbReference>
<dbReference type="EMBL" id="JANUAU010000015">
    <property type="protein sequence ID" value="MCS3679257.1"/>
    <property type="molecule type" value="Genomic_DNA"/>
</dbReference>
<dbReference type="RefSeq" id="WP_259081071.1">
    <property type="nucleotide sequence ID" value="NZ_JANTZP010000011.1"/>
</dbReference>
<evidence type="ECO:0000259" key="8">
    <source>
        <dbReference type="Pfam" id="PF14322"/>
    </source>
</evidence>
<feature type="compositionally biased region" description="Polar residues" evidence="6">
    <location>
        <begin position="171"/>
        <end position="184"/>
    </location>
</feature>
<feature type="domain" description="SusD-like N-terminal" evidence="8">
    <location>
        <begin position="27"/>
        <end position="230"/>
    </location>
</feature>
<evidence type="ECO:0000256" key="3">
    <source>
        <dbReference type="ARBA" id="ARBA00022729"/>
    </source>
</evidence>
<dbReference type="Proteomes" id="UP001155027">
    <property type="component" value="Unassembled WGS sequence"/>
</dbReference>
<dbReference type="InterPro" id="IPR011990">
    <property type="entry name" value="TPR-like_helical_dom_sf"/>
</dbReference>
<comment type="similarity">
    <text evidence="2">Belongs to the SusD family.</text>
</comment>
<dbReference type="AlphaFoldDB" id="A0A9X2Q1G1"/>
<evidence type="ECO:0008006" key="11">
    <source>
        <dbReference type="Google" id="ProtNLM"/>
    </source>
</evidence>
<proteinExistence type="inferred from homology"/>
<dbReference type="InterPro" id="IPR033985">
    <property type="entry name" value="SusD-like_N"/>
</dbReference>
<protein>
    <recommendedName>
        <fullName evidence="11">RagB/SusD family nutrient uptake outer membrane protein</fullName>
    </recommendedName>
</protein>
<feature type="region of interest" description="Disordered" evidence="6">
    <location>
        <begin position="171"/>
        <end position="192"/>
    </location>
</feature>
<evidence type="ECO:0000313" key="9">
    <source>
        <dbReference type="EMBL" id="MCS3679257.1"/>
    </source>
</evidence>
<feature type="domain" description="RagB/SusD" evidence="7">
    <location>
        <begin position="357"/>
        <end position="483"/>
    </location>
</feature>
<evidence type="ECO:0000256" key="4">
    <source>
        <dbReference type="ARBA" id="ARBA00023136"/>
    </source>
</evidence>
<keyword evidence="5" id="KW-0998">Cell outer membrane</keyword>
<gene>
    <name evidence="9" type="ORF">GGP71_003206</name>
</gene>
<dbReference type="Pfam" id="PF14322">
    <property type="entry name" value="SusD-like_3"/>
    <property type="match status" value="1"/>
</dbReference>
<keyword evidence="3" id="KW-0732">Signal</keyword>
<dbReference type="Pfam" id="PF07980">
    <property type="entry name" value="SusD_RagB"/>
    <property type="match status" value="1"/>
</dbReference>
<dbReference type="CDD" id="cd08977">
    <property type="entry name" value="SusD"/>
    <property type="match status" value="1"/>
</dbReference>
<accession>A0A9X2Q1G1</accession>
<evidence type="ECO:0000313" key="10">
    <source>
        <dbReference type="Proteomes" id="UP001155027"/>
    </source>
</evidence>